<dbReference type="Proteomes" id="UP000014411">
    <property type="component" value="Unassembled WGS sequence"/>
</dbReference>
<dbReference type="EMBL" id="AEYE02000013">
    <property type="protein sequence ID" value="EPE98211.1"/>
    <property type="molecule type" value="Genomic_DNA"/>
</dbReference>
<name>S3HYU2_9HYPH</name>
<evidence type="ECO:0008006" key="4">
    <source>
        <dbReference type="Google" id="ProtNLM"/>
    </source>
</evidence>
<sequence>MAAVFERTNQYFNARSQAAERNRHAVLLLQVGAAAVLLTLAFAGIAQAGGPVGGFGVGVLIVFAGIAIGGLLGFLFSVPRVLAKDNSITPTVAATTSTTAGTSPRAAALDDQNVSGKERLLGSNTNLERISEWLTTMLVGVGLTEVDSLGDSFRSFSDFLAERATLAGGSQSAGILPTVGPFLLIAGSVSGFIFFYLYTRLYLSPLFLYVETLLTNPGAAELKTEVAEEVRHLATSLPQNDPMISYASRAASLSVSDSLNVIASQLYQSDGYDKAIDLGNKLAATPAAKLSRYWFLMAAAYGQKHHYLPSDASAEERRTTRNSVLNAAHKAVELSDSARSSLKALTDRDAIDNDLQDFANDPDFKRIVE</sequence>
<feature type="transmembrane region" description="Helical" evidence="1">
    <location>
        <begin position="173"/>
        <end position="198"/>
    </location>
</feature>
<protein>
    <recommendedName>
        <fullName evidence="4">Transmembrane protein</fullName>
    </recommendedName>
</protein>
<reference evidence="2 3" key="1">
    <citation type="journal article" date="2012" name="J. Bacteriol.">
        <title>Genome sequence of Rhizobium grahamii CCGE502, a broad-host-range symbiont with low nodulation competitiveness in Phaseolus vulgaris.</title>
        <authorList>
            <person name="Althabegoiti M.J."/>
            <person name="Lozano L."/>
            <person name="Torres-Tejerizo G."/>
            <person name="Ormeno-Orrillo E."/>
            <person name="Rogel M.A."/>
            <person name="Gonzalez V."/>
            <person name="Martinez-Romero E."/>
        </authorList>
    </citation>
    <scope>NUCLEOTIDE SEQUENCE [LARGE SCALE GENOMIC DNA]</scope>
    <source>
        <strain evidence="2 3">CCGE 502</strain>
    </source>
</reference>
<dbReference type="HOGENOM" id="CLU_610948_0_0_5"/>
<proteinExistence type="predicted"/>
<evidence type="ECO:0000313" key="3">
    <source>
        <dbReference type="Proteomes" id="UP000014411"/>
    </source>
</evidence>
<keyword evidence="1" id="KW-0472">Membrane</keyword>
<keyword evidence="1" id="KW-0812">Transmembrane</keyword>
<feature type="transmembrane region" description="Helical" evidence="1">
    <location>
        <begin position="52"/>
        <end position="76"/>
    </location>
</feature>
<feature type="transmembrane region" description="Helical" evidence="1">
    <location>
        <begin position="25"/>
        <end position="46"/>
    </location>
</feature>
<keyword evidence="1" id="KW-1133">Transmembrane helix</keyword>
<accession>S3HYU2</accession>
<gene>
    <name evidence="2" type="ORF">RGCCGE502_11016</name>
</gene>
<evidence type="ECO:0000256" key="1">
    <source>
        <dbReference type="SAM" id="Phobius"/>
    </source>
</evidence>
<evidence type="ECO:0000313" key="2">
    <source>
        <dbReference type="EMBL" id="EPE98211.1"/>
    </source>
</evidence>
<organism evidence="2 3">
    <name type="scientific">Rhizobium grahamii CCGE 502</name>
    <dbReference type="NCBI Taxonomy" id="990285"/>
    <lineage>
        <taxon>Bacteria</taxon>
        <taxon>Pseudomonadati</taxon>
        <taxon>Pseudomonadota</taxon>
        <taxon>Alphaproteobacteria</taxon>
        <taxon>Hyphomicrobiales</taxon>
        <taxon>Rhizobiaceae</taxon>
        <taxon>Rhizobium/Agrobacterium group</taxon>
        <taxon>Rhizobium</taxon>
    </lineage>
</organism>
<dbReference type="AlphaFoldDB" id="S3HYU2"/>
<comment type="caution">
    <text evidence="2">The sequence shown here is derived from an EMBL/GenBank/DDBJ whole genome shotgun (WGS) entry which is preliminary data.</text>
</comment>
<dbReference type="eggNOG" id="ENOG5032Z36">
    <property type="taxonomic scope" value="Bacteria"/>
</dbReference>
<keyword evidence="3" id="KW-1185">Reference proteome</keyword>